<accession>A0A9P0B598</accession>
<evidence type="ECO:0000313" key="8">
    <source>
        <dbReference type="Proteomes" id="UP001154078"/>
    </source>
</evidence>
<feature type="region of interest" description="Disordered" evidence="4">
    <location>
        <begin position="439"/>
        <end position="496"/>
    </location>
</feature>
<evidence type="ECO:0000256" key="5">
    <source>
        <dbReference type="SAM" id="SignalP"/>
    </source>
</evidence>
<feature type="region of interest" description="Disordered" evidence="4">
    <location>
        <begin position="728"/>
        <end position="748"/>
    </location>
</feature>
<evidence type="ECO:0000259" key="6">
    <source>
        <dbReference type="PROSITE" id="PS50184"/>
    </source>
</evidence>
<dbReference type="InterPro" id="IPR052424">
    <property type="entry name" value="Kielin_Chordin-BMP_Reg"/>
</dbReference>
<dbReference type="OrthoDB" id="6132182at2759"/>
<dbReference type="SMART" id="SM00214">
    <property type="entry name" value="VWC"/>
    <property type="match status" value="2"/>
</dbReference>
<comment type="subcellular location">
    <subcellularLocation>
        <location evidence="1">Secreted</location>
    </subcellularLocation>
</comment>
<dbReference type="GO" id="GO:0030513">
    <property type="term" value="P:positive regulation of BMP signaling pathway"/>
    <property type="evidence" value="ECO:0007669"/>
    <property type="project" value="TreeGrafter"/>
</dbReference>
<feature type="compositionally biased region" description="Low complexity" evidence="4">
    <location>
        <begin position="439"/>
        <end position="462"/>
    </location>
</feature>
<evidence type="ECO:0000256" key="2">
    <source>
        <dbReference type="ARBA" id="ARBA00022525"/>
    </source>
</evidence>
<feature type="chain" id="PRO_5040112347" description="VWFC domain-containing protein" evidence="5">
    <location>
        <begin position="26"/>
        <end position="846"/>
    </location>
</feature>
<dbReference type="PANTHER" id="PTHR46698:SF4">
    <property type="entry name" value="CROSSVEINLESS 2"/>
    <property type="match status" value="1"/>
</dbReference>
<evidence type="ECO:0000313" key="7">
    <source>
        <dbReference type="EMBL" id="CAH0555492.1"/>
    </source>
</evidence>
<feature type="compositionally biased region" description="Low complexity" evidence="4">
    <location>
        <begin position="518"/>
        <end position="530"/>
    </location>
</feature>
<dbReference type="Gene3D" id="2.10.70.10">
    <property type="entry name" value="Complement Module, domain 1"/>
    <property type="match status" value="1"/>
</dbReference>
<dbReference type="SUPFAM" id="SSF57603">
    <property type="entry name" value="FnI-like domain"/>
    <property type="match status" value="2"/>
</dbReference>
<protein>
    <recommendedName>
        <fullName evidence="6">VWFC domain-containing protein</fullName>
    </recommendedName>
</protein>
<gene>
    <name evidence="7" type="ORF">MELIAE_LOCUS6853</name>
</gene>
<organism evidence="7 8">
    <name type="scientific">Brassicogethes aeneus</name>
    <name type="common">Rape pollen beetle</name>
    <name type="synonym">Meligethes aeneus</name>
    <dbReference type="NCBI Taxonomy" id="1431903"/>
    <lineage>
        <taxon>Eukaryota</taxon>
        <taxon>Metazoa</taxon>
        <taxon>Ecdysozoa</taxon>
        <taxon>Arthropoda</taxon>
        <taxon>Hexapoda</taxon>
        <taxon>Insecta</taxon>
        <taxon>Pterygota</taxon>
        <taxon>Neoptera</taxon>
        <taxon>Endopterygota</taxon>
        <taxon>Coleoptera</taxon>
        <taxon>Polyphaga</taxon>
        <taxon>Cucujiformia</taxon>
        <taxon>Nitidulidae</taxon>
        <taxon>Meligethinae</taxon>
        <taxon>Brassicogethes</taxon>
    </lineage>
</organism>
<dbReference type="PROSITE" id="PS50184">
    <property type="entry name" value="VWFC_2"/>
    <property type="match status" value="1"/>
</dbReference>
<evidence type="ECO:0000256" key="4">
    <source>
        <dbReference type="SAM" id="MobiDB-lite"/>
    </source>
</evidence>
<keyword evidence="8" id="KW-1185">Reference proteome</keyword>
<feature type="compositionally biased region" description="Polar residues" evidence="4">
    <location>
        <begin position="467"/>
        <end position="484"/>
    </location>
</feature>
<dbReference type="EMBL" id="OV121135">
    <property type="protein sequence ID" value="CAH0555492.1"/>
    <property type="molecule type" value="Genomic_DNA"/>
</dbReference>
<keyword evidence="2" id="KW-0964">Secreted</keyword>
<feature type="signal peptide" evidence="5">
    <location>
        <begin position="1"/>
        <end position="25"/>
    </location>
</feature>
<evidence type="ECO:0000256" key="1">
    <source>
        <dbReference type="ARBA" id="ARBA00004613"/>
    </source>
</evidence>
<dbReference type="AlphaFoldDB" id="A0A9P0B598"/>
<feature type="domain" description="VWFC" evidence="6">
    <location>
        <begin position="112"/>
        <end position="173"/>
    </location>
</feature>
<dbReference type="GO" id="GO:0005576">
    <property type="term" value="C:extracellular region"/>
    <property type="evidence" value="ECO:0007669"/>
    <property type="project" value="UniProtKB-SubCell"/>
</dbReference>
<sequence>MFERKTLVPLLFLSILAIQQKTSEAGPVKRSRREVYPPDIEPESIDINPPQVCIVGDVVYAVDEPVPAEQPCLKCRCQPPGVQCETIKCAKKPGCKAVHRPNSCCPDYQCECQHNGRVYGNGEKLDTPLGGECKVCYCRGGEIQCANVSCYIRKDCEGRSVPGTCCPKYDHCPPIDSFLEGSVTTELTLKNIDQESLEVLPLPSVTTNETFLGQTTNEIPDEYKPNKELEKEINLELTNKLSHTAHVEIEDLELLNDAISQPKITIQEIIPEIKEIPITASPRVEESLQTQGQLIIEETNKDETNDLVVTDSEPDSSEITEVFQQPPPVLRIGDKLLFLKKGEFIPEKDTSTPTSVITIIGAEGLQRGFEESAESHDYLEHKENITETNDLELKTSESSHILSLVKRKNKNGEATTTAAPISTTEAVLNISEEVSLESSTTTVSYNMTESTENTTTETSVTSDLPETLTTSEQPLNLTTEVKPSTTEKLENPEYPPIPDIMITQEETAHPDDTSQRFDNNNENDSTNSTTDIEEPIMDMKILPEVLEVRNNKTLPENTTHSEWLKNESVSIMAAITEIPVINITETTDKSVDFTISKTDDITTEKLDATTVKSVETFTTLTESSTNDRSVETIEESTEESGEHTTEKMKTSPIKYSNEDISLEGENMEIKDMMKENKDVAEGSVESSTINIADDVEFIGEIQKIDDFKPIVNKDVEVITFKVTIESTTRPEELPKPEKSIGKRENSAEEQADEVFKQLDLELNAENTERILTREQEQREADEIFKDLLEETSTPKTLAAEGRNKDSDTLQRVSDALARLTLRGKQPDSNILGILTNFFSSQYRYRK</sequence>
<reference evidence="7" key="1">
    <citation type="submission" date="2021-12" db="EMBL/GenBank/DDBJ databases">
        <authorList>
            <person name="King R."/>
        </authorList>
    </citation>
    <scope>NUCLEOTIDE SEQUENCE</scope>
</reference>
<keyword evidence="3 5" id="KW-0732">Signal</keyword>
<evidence type="ECO:0000256" key="3">
    <source>
        <dbReference type="ARBA" id="ARBA00022729"/>
    </source>
</evidence>
<dbReference type="PANTHER" id="PTHR46698">
    <property type="entry name" value="CROSSVEINLESS 2"/>
    <property type="match status" value="1"/>
</dbReference>
<feature type="region of interest" description="Disordered" evidence="4">
    <location>
        <begin position="508"/>
        <end position="530"/>
    </location>
</feature>
<feature type="compositionally biased region" description="Basic and acidic residues" evidence="4">
    <location>
        <begin position="728"/>
        <end position="746"/>
    </location>
</feature>
<dbReference type="InterPro" id="IPR001007">
    <property type="entry name" value="VWF_dom"/>
</dbReference>
<proteinExistence type="predicted"/>
<dbReference type="Proteomes" id="UP001154078">
    <property type="component" value="Chromosome 4"/>
</dbReference>
<feature type="region of interest" description="Disordered" evidence="4">
    <location>
        <begin position="622"/>
        <end position="650"/>
    </location>
</feature>
<feature type="compositionally biased region" description="Basic and acidic residues" evidence="4">
    <location>
        <begin position="640"/>
        <end position="649"/>
    </location>
</feature>
<dbReference type="GO" id="GO:0036122">
    <property type="term" value="F:BMP binding"/>
    <property type="evidence" value="ECO:0007669"/>
    <property type="project" value="TreeGrafter"/>
</dbReference>
<name>A0A9P0B598_BRAAE</name>